<dbReference type="SUPFAM" id="SSF49899">
    <property type="entry name" value="Concanavalin A-like lectins/glucanases"/>
    <property type="match status" value="1"/>
</dbReference>
<dbReference type="Gene3D" id="2.60.120.200">
    <property type="match status" value="1"/>
</dbReference>
<keyword evidence="5" id="KW-1185">Reference proteome</keyword>
<feature type="compositionally biased region" description="Polar residues" evidence="2">
    <location>
        <begin position="415"/>
        <end position="432"/>
    </location>
</feature>
<dbReference type="Pfam" id="PF18483">
    <property type="entry name" value="Lectin_L-type_dom"/>
    <property type="match status" value="1"/>
</dbReference>
<evidence type="ECO:0000256" key="1">
    <source>
        <dbReference type="ARBA" id="ARBA00022737"/>
    </source>
</evidence>
<feature type="region of interest" description="Disordered" evidence="2">
    <location>
        <begin position="409"/>
        <end position="442"/>
    </location>
</feature>
<feature type="domain" description="MucBP" evidence="3">
    <location>
        <begin position="272"/>
        <end position="333"/>
    </location>
</feature>
<dbReference type="InterPro" id="IPR009459">
    <property type="entry name" value="MucBP_dom"/>
</dbReference>
<organism evidence="4 5">
    <name type="scientific">Leuconostoc gelidum subsp. gelidum</name>
    <dbReference type="NCBI Taxonomy" id="1607839"/>
    <lineage>
        <taxon>Bacteria</taxon>
        <taxon>Bacillati</taxon>
        <taxon>Bacillota</taxon>
        <taxon>Bacilli</taxon>
        <taxon>Lactobacillales</taxon>
        <taxon>Lactobacillaceae</taxon>
        <taxon>Leuconostoc</taxon>
        <taxon>Leuconostoc gelidum group</taxon>
    </lineage>
</organism>
<dbReference type="InterPro" id="IPR013320">
    <property type="entry name" value="ConA-like_dom_sf"/>
</dbReference>
<gene>
    <name evidence="4" type="ORF">KIJ07_07735</name>
</gene>
<proteinExistence type="predicted"/>
<keyword evidence="1" id="KW-0677">Repeat</keyword>
<evidence type="ECO:0000313" key="4">
    <source>
        <dbReference type="EMBL" id="MBZ6000288.1"/>
    </source>
</evidence>
<reference evidence="4 5" key="1">
    <citation type="submission" date="2021-05" db="EMBL/GenBank/DDBJ databases">
        <title>Pangenome of Leuconostoc gelidum warrants species status for Leuconostoc gelidum subsp. gasicomitatum.</title>
        <authorList>
            <person name="Johansson P."/>
            <person name="Sade E."/>
            <person name="Hultman J."/>
            <person name="Auvinen P."/>
            <person name="Bjorkroth J."/>
        </authorList>
    </citation>
    <scope>NUCLEOTIDE SEQUENCE [LARGE SCALE GENOMIC DNA]</scope>
    <source>
        <strain evidence="4 5">AMKR21</strain>
    </source>
</reference>
<evidence type="ECO:0000259" key="3">
    <source>
        <dbReference type="Pfam" id="PF06458"/>
    </source>
</evidence>
<comment type="caution">
    <text evidence="4">The sequence shown here is derived from an EMBL/GenBank/DDBJ whole genome shotgun (WGS) entry which is preliminary data.</text>
</comment>
<sequence>MKNKQVRIRPLFYMATVSVILLSVSSITSDYKVSAKTITLSQLRNQNNLASQLILNGSSSVNDKLITLTSDNSEQSGTAYIKTPINFSNDVSLDLSVNIGNKSQQHDGGDGMAVSFVPADQIKKVNQKNGGSLGLGGLSNIFGFKIDTYFNRFPEEGSFEADPVQFGHRQGDGQSFGAFFDSQNEGVIHTITDEAQPIDEKFNNQFKSLIVSYNSQSSAFTVTYNNQVWHYKSMQKFQGPMYLVFSAATGINHNVQQIMIDDTNYKPFTSSVTVNYFDNRKNMILPSTKFTGNIGETYKINEEKIPGYVLSNTSQNSSGVFNETDSEINFYYQPIRHHVIVNFRYNNSILRKEVFSGDTGETINYAMMPVLEVLKKYQVTRNEWSGAFTIPRTDQQNFYFNIELSQKSEPLDINKTPNKAPNKAPNKTPNKTVDQHNENQEPQDQTVVLPEQGNIIPEMAEVRDDQSDSPRKQQLTFYKFELNSPASIISHPKKDRATYMTTLEQGTVIEKKLSRQTQPSPFNYKISSFTKVLAVLATTTTFSDR</sequence>
<dbReference type="Gene3D" id="3.10.20.320">
    <property type="entry name" value="Putative peptidoglycan bound protein (lpxtg motif)"/>
    <property type="match status" value="1"/>
</dbReference>
<evidence type="ECO:0000256" key="2">
    <source>
        <dbReference type="SAM" id="MobiDB-lite"/>
    </source>
</evidence>
<dbReference type="RefSeq" id="WP_224155187.1">
    <property type="nucleotide sequence ID" value="NZ_JAHBFX010000009.1"/>
</dbReference>
<name>A0ABS7V4I9_LEUGE</name>
<evidence type="ECO:0000313" key="5">
    <source>
        <dbReference type="Proteomes" id="UP000705994"/>
    </source>
</evidence>
<protein>
    <submittedName>
        <fullName evidence="4">MucBP domain-containing protein</fullName>
    </submittedName>
</protein>
<dbReference type="Pfam" id="PF06458">
    <property type="entry name" value="MucBP"/>
    <property type="match status" value="1"/>
</dbReference>
<accession>A0ABS7V4I9</accession>
<dbReference type="Proteomes" id="UP000705994">
    <property type="component" value="Unassembled WGS sequence"/>
</dbReference>
<dbReference type="EMBL" id="JAHBFX010000009">
    <property type="protein sequence ID" value="MBZ6000288.1"/>
    <property type="molecule type" value="Genomic_DNA"/>
</dbReference>